<gene>
    <name evidence="14" type="ORF">NLI96_g9762</name>
</gene>
<evidence type="ECO:0000313" key="14">
    <source>
        <dbReference type="EMBL" id="KAJ3478419.1"/>
    </source>
</evidence>
<protein>
    <recommendedName>
        <fullName evidence="16">O-methylsterigmatocystin oxidoreductase</fullName>
    </recommendedName>
</protein>
<keyword evidence="5" id="KW-0349">Heme</keyword>
<sequence length="296" mass="32786">MKRPIATRLGMSMSERNSNATQQTASESPNISLRNPASKIAKLSDYSPPTPGGVSTRLSFVARNLIKVMYGYTIKKSHDRLLAITEQAVVLMTQAATPGAFLVDTFPLLKYVPSWFPGAGFRRKAEEWKQLTLEVLESPFNDACGALEAGRATPCFVTDLTTELEDAGADPTQFETLRNCAAVGYSAGADTSSHILRAFFLAMSLYPDVQEKARSEINTVCIDRLPDFRDRASLPYTDALCTELVRWATIAPIGFPRATTQDDVYRGYFIPAGTIILENVWYVNVAIRHLRLEETF</sequence>
<evidence type="ECO:0000256" key="12">
    <source>
        <dbReference type="ARBA" id="ARBA00023136"/>
    </source>
</evidence>
<evidence type="ECO:0000256" key="6">
    <source>
        <dbReference type="ARBA" id="ARBA00022692"/>
    </source>
</evidence>
<keyword evidence="15" id="KW-1185">Reference proteome</keyword>
<accession>A0AAD5UX39</accession>
<comment type="subcellular location">
    <subcellularLocation>
        <location evidence="2">Membrane</location>
        <topology evidence="2">Single-pass membrane protein</topology>
    </subcellularLocation>
</comment>
<dbReference type="Pfam" id="PF00067">
    <property type="entry name" value="p450"/>
    <property type="match status" value="1"/>
</dbReference>
<evidence type="ECO:0000313" key="15">
    <source>
        <dbReference type="Proteomes" id="UP001212997"/>
    </source>
</evidence>
<evidence type="ECO:0000256" key="5">
    <source>
        <dbReference type="ARBA" id="ARBA00022617"/>
    </source>
</evidence>
<dbReference type="Gene3D" id="1.10.630.10">
    <property type="entry name" value="Cytochrome P450"/>
    <property type="match status" value="1"/>
</dbReference>
<evidence type="ECO:0000256" key="13">
    <source>
        <dbReference type="SAM" id="MobiDB-lite"/>
    </source>
</evidence>
<evidence type="ECO:0000256" key="7">
    <source>
        <dbReference type="ARBA" id="ARBA00022723"/>
    </source>
</evidence>
<dbReference type="GO" id="GO:0004497">
    <property type="term" value="F:monooxygenase activity"/>
    <property type="evidence" value="ECO:0007669"/>
    <property type="project" value="UniProtKB-KW"/>
</dbReference>
<organism evidence="14 15">
    <name type="scientific">Meripilus lineatus</name>
    <dbReference type="NCBI Taxonomy" id="2056292"/>
    <lineage>
        <taxon>Eukaryota</taxon>
        <taxon>Fungi</taxon>
        <taxon>Dikarya</taxon>
        <taxon>Basidiomycota</taxon>
        <taxon>Agaricomycotina</taxon>
        <taxon>Agaricomycetes</taxon>
        <taxon>Polyporales</taxon>
        <taxon>Meripilaceae</taxon>
        <taxon>Meripilus</taxon>
    </lineage>
</organism>
<keyword evidence="7" id="KW-0479">Metal-binding</keyword>
<dbReference type="GO" id="GO:0005506">
    <property type="term" value="F:iron ion binding"/>
    <property type="evidence" value="ECO:0007669"/>
    <property type="project" value="InterPro"/>
</dbReference>
<dbReference type="InterPro" id="IPR001128">
    <property type="entry name" value="Cyt_P450"/>
</dbReference>
<comment type="pathway">
    <text evidence="3">Secondary metabolite biosynthesis.</text>
</comment>
<dbReference type="InterPro" id="IPR050364">
    <property type="entry name" value="Cytochrome_P450_fung"/>
</dbReference>
<dbReference type="AlphaFoldDB" id="A0AAD5UX39"/>
<reference evidence="14" key="1">
    <citation type="submission" date="2022-07" db="EMBL/GenBank/DDBJ databases">
        <title>Genome Sequence of Physisporinus lineatus.</title>
        <authorList>
            <person name="Buettner E."/>
        </authorList>
    </citation>
    <scope>NUCLEOTIDE SEQUENCE</scope>
    <source>
        <strain evidence="14">VT162</strain>
    </source>
</reference>
<evidence type="ECO:0000256" key="8">
    <source>
        <dbReference type="ARBA" id="ARBA00022989"/>
    </source>
</evidence>
<dbReference type="EMBL" id="JANAWD010000512">
    <property type="protein sequence ID" value="KAJ3478419.1"/>
    <property type="molecule type" value="Genomic_DNA"/>
</dbReference>
<evidence type="ECO:0000256" key="9">
    <source>
        <dbReference type="ARBA" id="ARBA00023002"/>
    </source>
</evidence>
<proteinExistence type="inferred from homology"/>
<keyword evidence="8" id="KW-1133">Transmembrane helix</keyword>
<evidence type="ECO:0000256" key="4">
    <source>
        <dbReference type="ARBA" id="ARBA00010617"/>
    </source>
</evidence>
<comment type="cofactor">
    <cofactor evidence="1">
        <name>heme</name>
        <dbReference type="ChEBI" id="CHEBI:30413"/>
    </cofactor>
</comment>
<evidence type="ECO:0000256" key="10">
    <source>
        <dbReference type="ARBA" id="ARBA00023004"/>
    </source>
</evidence>
<keyword evidence="6" id="KW-0812">Transmembrane</keyword>
<dbReference type="InterPro" id="IPR002401">
    <property type="entry name" value="Cyt_P450_E_grp-I"/>
</dbReference>
<dbReference type="PRINTS" id="PR00463">
    <property type="entry name" value="EP450I"/>
</dbReference>
<dbReference type="GO" id="GO:0016020">
    <property type="term" value="C:membrane"/>
    <property type="evidence" value="ECO:0007669"/>
    <property type="project" value="UniProtKB-SubCell"/>
</dbReference>
<evidence type="ECO:0008006" key="16">
    <source>
        <dbReference type="Google" id="ProtNLM"/>
    </source>
</evidence>
<evidence type="ECO:0000256" key="2">
    <source>
        <dbReference type="ARBA" id="ARBA00004167"/>
    </source>
</evidence>
<dbReference type="GO" id="GO:0016705">
    <property type="term" value="F:oxidoreductase activity, acting on paired donors, with incorporation or reduction of molecular oxygen"/>
    <property type="evidence" value="ECO:0007669"/>
    <property type="project" value="InterPro"/>
</dbReference>
<dbReference type="PANTHER" id="PTHR46300">
    <property type="entry name" value="P450, PUTATIVE (EUROFUNG)-RELATED-RELATED"/>
    <property type="match status" value="1"/>
</dbReference>
<evidence type="ECO:0000256" key="1">
    <source>
        <dbReference type="ARBA" id="ARBA00001971"/>
    </source>
</evidence>
<keyword evidence="11" id="KW-0503">Monooxygenase</keyword>
<comment type="caution">
    <text evidence="14">The sequence shown here is derived from an EMBL/GenBank/DDBJ whole genome shotgun (WGS) entry which is preliminary data.</text>
</comment>
<dbReference type="GO" id="GO:0020037">
    <property type="term" value="F:heme binding"/>
    <property type="evidence" value="ECO:0007669"/>
    <property type="project" value="InterPro"/>
</dbReference>
<dbReference type="SUPFAM" id="SSF48264">
    <property type="entry name" value="Cytochrome P450"/>
    <property type="match status" value="1"/>
</dbReference>
<keyword evidence="9" id="KW-0560">Oxidoreductase</keyword>
<name>A0AAD5UX39_9APHY</name>
<feature type="compositionally biased region" description="Polar residues" evidence="13">
    <location>
        <begin position="14"/>
        <end position="32"/>
    </location>
</feature>
<keyword evidence="12" id="KW-0472">Membrane</keyword>
<comment type="similarity">
    <text evidence="4">Belongs to the cytochrome P450 family.</text>
</comment>
<evidence type="ECO:0000256" key="3">
    <source>
        <dbReference type="ARBA" id="ARBA00005179"/>
    </source>
</evidence>
<evidence type="ECO:0000256" key="11">
    <source>
        <dbReference type="ARBA" id="ARBA00023033"/>
    </source>
</evidence>
<dbReference type="Proteomes" id="UP001212997">
    <property type="component" value="Unassembled WGS sequence"/>
</dbReference>
<feature type="region of interest" description="Disordered" evidence="13">
    <location>
        <begin position="1"/>
        <end position="32"/>
    </location>
</feature>
<keyword evidence="10" id="KW-0408">Iron</keyword>
<dbReference type="PANTHER" id="PTHR46300:SF7">
    <property type="entry name" value="P450, PUTATIVE (EUROFUNG)-RELATED"/>
    <property type="match status" value="1"/>
</dbReference>
<dbReference type="InterPro" id="IPR036396">
    <property type="entry name" value="Cyt_P450_sf"/>
</dbReference>